<keyword evidence="6 9" id="KW-0067">ATP-binding</keyword>
<proteinExistence type="inferred from homology"/>
<evidence type="ECO:0000313" key="10">
    <source>
        <dbReference type="Proteomes" id="UP000244248"/>
    </source>
</evidence>
<evidence type="ECO:0000256" key="6">
    <source>
        <dbReference type="ARBA" id="ARBA00022840"/>
    </source>
</evidence>
<evidence type="ECO:0000256" key="2">
    <source>
        <dbReference type="ARBA" id="ARBA00005417"/>
    </source>
</evidence>
<dbReference type="FunFam" id="3.40.50.300:FF:000016">
    <property type="entry name" value="Oligopeptide ABC transporter ATP-binding component"/>
    <property type="match status" value="1"/>
</dbReference>
<keyword evidence="10" id="KW-1185">Reference proteome</keyword>
<evidence type="ECO:0000259" key="8">
    <source>
        <dbReference type="PROSITE" id="PS50893"/>
    </source>
</evidence>
<dbReference type="PANTHER" id="PTHR43297">
    <property type="entry name" value="OLIGOPEPTIDE TRANSPORT ATP-BINDING PROTEIN APPD"/>
    <property type="match status" value="1"/>
</dbReference>
<keyword evidence="7" id="KW-0472">Membrane</keyword>
<evidence type="ECO:0000256" key="3">
    <source>
        <dbReference type="ARBA" id="ARBA00022448"/>
    </source>
</evidence>
<accession>A0A2T5MDR9</accession>
<dbReference type="InterPro" id="IPR003439">
    <property type="entry name" value="ABC_transporter-like_ATP-bd"/>
</dbReference>
<dbReference type="AlphaFoldDB" id="A0A2T5MDR9"/>
<evidence type="ECO:0000313" key="9">
    <source>
        <dbReference type="EMBL" id="PTU30728.1"/>
    </source>
</evidence>
<dbReference type="Proteomes" id="UP000244248">
    <property type="component" value="Unassembled WGS sequence"/>
</dbReference>
<sequence>MSLLNVRNLSVSFNTADGVVRAVTDLSFTLATGETLGIVGESGSGKSQTAMAILRLLARNAAVDGEVLFDGQDLLRLSAQDMLKVRGQRIGMIFQDPMTALNPHLRIGTQLAEVLVSHRGQSWQQAMAESARMMQAVHIPDATARLQHYPHELSGGQRQRVMIAMALLCRPQLLIADEPTTALDVTVQAQILRLLVELRREFGLSLILITHDLGVMAEVCDRSLVMYGGRAMEQGPCRALLTDPVHPYTRALIASRPRLDMDVERDLPVIAGAPPSPIERIFGCPFAPRCELAFDRCNRQMPDLETSAGRQCACHAVSLCKK</sequence>
<dbReference type="GO" id="GO:0015833">
    <property type="term" value="P:peptide transport"/>
    <property type="evidence" value="ECO:0007669"/>
    <property type="project" value="InterPro"/>
</dbReference>
<comment type="subcellular location">
    <subcellularLocation>
        <location evidence="1">Cell inner membrane</location>
        <topology evidence="1">Peripheral membrane protein</topology>
    </subcellularLocation>
</comment>
<dbReference type="InterPro" id="IPR013563">
    <property type="entry name" value="Oligopep_ABC_C"/>
</dbReference>
<dbReference type="EMBL" id="QANS01000005">
    <property type="protein sequence ID" value="PTU30728.1"/>
    <property type="molecule type" value="Genomic_DNA"/>
</dbReference>
<dbReference type="Pfam" id="PF00005">
    <property type="entry name" value="ABC_tran"/>
    <property type="match status" value="1"/>
</dbReference>
<dbReference type="GO" id="GO:0005524">
    <property type="term" value="F:ATP binding"/>
    <property type="evidence" value="ECO:0007669"/>
    <property type="project" value="UniProtKB-KW"/>
</dbReference>
<evidence type="ECO:0000256" key="5">
    <source>
        <dbReference type="ARBA" id="ARBA00022741"/>
    </source>
</evidence>
<dbReference type="SUPFAM" id="SSF52540">
    <property type="entry name" value="P-loop containing nucleoside triphosphate hydrolases"/>
    <property type="match status" value="1"/>
</dbReference>
<dbReference type="SMART" id="SM00382">
    <property type="entry name" value="AAA"/>
    <property type="match status" value="1"/>
</dbReference>
<dbReference type="PROSITE" id="PS00211">
    <property type="entry name" value="ABC_TRANSPORTER_1"/>
    <property type="match status" value="1"/>
</dbReference>
<dbReference type="GO" id="GO:0055085">
    <property type="term" value="P:transmembrane transport"/>
    <property type="evidence" value="ECO:0007669"/>
    <property type="project" value="UniProtKB-ARBA"/>
</dbReference>
<dbReference type="InterPro" id="IPR050388">
    <property type="entry name" value="ABC_Ni/Peptide_Import"/>
</dbReference>
<keyword evidence="3" id="KW-0813">Transport</keyword>
<evidence type="ECO:0000256" key="7">
    <source>
        <dbReference type="ARBA" id="ARBA00023136"/>
    </source>
</evidence>
<dbReference type="GO" id="GO:0016887">
    <property type="term" value="F:ATP hydrolysis activity"/>
    <property type="evidence" value="ECO:0007669"/>
    <property type="project" value="InterPro"/>
</dbReference>
<comment type="similarity">
    <text evidence="2">Belongs to the ABC transporter superfamily.</text>
</comment>
<dbReference type="CDD" id="cd03257">
    <property type="entry name" value="ABC_NikE_OppD_transporters"/>
    <property type="match status" value="1"/>
</dbReference>
<keyword evidence="4" id="KW-1003">Cell membrane</keyword>
<dbReference type="PANTHER" id="PTHR43297:SF7">
    <property type="entry name" value="D,D-DIPEPTIDE TRANSPORT ATP-BINDING PROTEIN DDPD-RELATED"/>
    <property type="match status" value="1"/>
</dbReference>
<feature type="domain" description="ABC transporter" evidence="8">
    <location>
        <begin position="6"/>
        <end position="253"/>
    </location>
</feature>
<dbReference type="PROSITE" id="PS50893">
    <property type="entry name" value="ABC_TRANSPORTER_2"/>
    <property type="match status" value="1"/>
</dbReference>
<comment type="caution">
    <text evidence="9">The sequence shown here is derived from an EMBL/GenBank/DDBJ whole genome shotgun (WGS) entry which is preliminary data.</text>
</comment>
<dbReference type="OrthoDB" id="9784450at2"/>
<dbReference type="Pfam" id="PF08352">
    <property type="entry name" value="oligo_HPY"/>
    <property type="match status" value="1"/>
</dbReference>
<dbReference type="InterPro" id="IPR027417">
    <property type="entry name" value="P-loop_NTPase"/>
</dbReference>
<name>A0A2T5MDR9_9GAMM</name>
<dbReference type="GO" id="GO:0005886">
    <property type="term" value="C:plasma membrane"/>
    <property type="evidence" value="ECO:0007669"/>
    <property type="project" value="UniProtKB-SubCell"/>
</dbReference>
<evidence type="ECO:0000256" key="4">
    <source>
        <dbReference type="ARBA" id="ARBA00022475"/>
    </source>
</evidence>
<protein>
    <submittedName>
        <fullName evidence="9">ABC transporter ATP-binding protein</fullName>
    </submittedName>
</protein>
<dbReference type="InterPro" id="IPR003593">
    <property type="entry name" value="AAA+_ATPase"/>
</dbReference>
<gene>
    <name evidence="9" type="primary">oppD</name>
    <name evidence="9" type="ORF">CJD38_14655</name>
</gene>
<dbReference type="Gene3D" id="3.40.50.300">
    <property type="entry name" value="P-loop containing nucleotide triphosphate hydrolases"/>
    <property type="match status" value="1"/>
</dbReference>
<dbReference type="RefSeq" id="WP_107941101.1">
    <property type="nucleotide sequence ID" value="NZ_QANS01000005.1"/>
</dbReference>
<reference evidence="9 10" key="1">
    <citation type="submission" date="2018-04" db="EMBL/GenBank/DDBJ databases">
        <title>Novel species isolated from glacier.</title>
        <authorList>
            <person name="Liu Q."/>
            <person name="Xin Y.-H."/>
        </authorList>
    </citation>
    <scope>NUCLEOTIDE SEQUENCE [LARGE SCALE GENOMIC DNA]</scope>
    <source>
        <strain evidence="9 10">GT1R17</strain>
    </source>
</reference>
<keyword evidence="5" id="KW-0547">Nucleotide-binding</keyword>
<dbReference type="NCBIfam" id="TIGR01727">
    <property type="entry name" value="oligo_HPY"/>
    <property type="match status" value="1"/>
</dbReference>
<evidence type="ECO:0000256" key="1">
    <source>
        <dbReference type="ARBA" id="ARBA00004417"/>
    </source>
</evidence>
<organism evidence="9 10">
    <name type="scientific">Stenotrophobium rhamnosiphilum</name>
    <dbReference type="NCBI Taxonomy" id="2029166"/>
    <lineage>
        <taxon>Bacteria</taxon>
        <taxon>Pseudomonadati</taxon>
        <taxon>Pseudomonadota</taxon>
        <taxon>Gammaproteobacteria</taxon>
        <taxon>Nevskiales</taxon>
        <taxon>Nevskiaceae</taxon>
        <taxon>Stenotrophobium</taxon>
    </lineage>
</organism>
<dbReference type="InterPro" id="IPR017871">
    <property type="entry name" value="ABC_transporter-like_CS"/>
</dbReference>